<feature type="signal peptide" evidence="1">
    <location>
        <begin position="1"/>
        <end position="17"/>
    </location>
</feature>
<gene>
    <name evidence="2" type="ORF">KC19_8G159200</name>
</gene>
<dbReference type="Proteomes" id="UP000822688">
    <property type="component" value="Chromosome 8"/>
</dbReference>
<evidence type="ECO:0008006" key="4">
    <source>
        <dbReference type="Google" id="ProtNLM"/>
    </source>
</evidence>
<organism evidence="2 3">
    <name type="scientific">Ceratodon purpureus</name>
    <name type="common">Fire moss</name>
    <name type="synonym">Dicranum purpureum</name>
    <dbReference type="NCBI Taxonomy" id="3225"/>
    <lineage>
        <taxon>Eukaryota</taxon>
        <taxon>Viridiplantae</taxon>
        <taxon>Streptophyta</taxon>
        <taxon>Embryophyta</taxon>
        <taxon>Bryophyta</taxon>
        <taxon>Bryophytina</taxon>
        <taxon>Bryopsida</taxon>
        <taxon>Dicranidae</taxon>
        <taxon>Pseudoditrichales</taxon>
        <taxon>Ditrichaceae</taxon>
        <taxon>Ceratodon</taxon>
    </lineage>
</organism>
<dbReference type="EMBL" id="CM026429">
    <property type="protein sequence ID" value="KAG0565048.1"/>
    <property type="molecule type" value="Genomic_DNA"/>
</dbReference>
<evidence type="ECO:0000313" key="3">
    <source>
        <dbReference type="Proteomes" id="UP000822688"/>
    </source>
</evidence>
<dbReference type="AlphaFoldDB" id="A0A8T0H4H8"/>
<proteinExistence type="predicted"/>
<keyword evidence="1" id="KW-0732">Signal</keyword>
<name>A0A8T0H4H8_CERPU</name>
<comment type="caution">
    <text evidence="2">The sequence shown here is derived from an EMBL/GenBank/DDBJ whole genome shotgun (WGS) entry which is preliminary data.</text>
</comment>
<evidence type="ECO:0000256" key="1">
    <source>
        <dbReference type="SAM" id="SignalP"/>
    </source>
</evidence>
<feature type="chain" id="PRO_5035866924" description="Secreted protein" evidence="1">
    <location>
        <begin position="18"/>
        <end position="115"/>
    </location>
</feature>
<keyword evidence="3" id="KW-1185">Reference proteome</keyword>
<protein>
    <recommendedName>
        <fullName evidence="4">Secreted protein</fullName>
    </recommendedName>
</protein>
<sequence length="115" mass="13421">MMVCLLLHLSWWYYSVCEQCCCAGKWLSVGGGRWPVGGCPPVPAMHEHDSLSLPPMLRFWLFVCSVVWVKQHDQQLMWMACEFRCLESKNQQESDDGSQLERIFDHGRGRFVQIR</sequence>
<accession>A0A8T0H4H8</accession>
<reference evidence="2" key="1">
    <citation type="submission" date="2020-06" db="EMBL/GenBank/DDBJ databases">
        <title>WGS assembly of Ceratodon purpureus strain R40.</title>
        <authorList>
            <person name="Carey S.B."/>
            <person name="Jenkins J."/>
            <person name="Shu S."/>
            <person name="Lovell J.T."/>
            <person name="Sreedasyam A."/>
            <person name="Maumus F."/>
            <person name="Tiley G.P."/>
            <person name="Fernandez-Pozo N."/>
            <person name="Barry K."/>
            <person name="Chen C."/>
            <person name="Wang M."/>
            <person name="Lipzen A."/>
            <person name="Daum C."/>
            <person name="Saski C.A."/>
            <person name="Payton A.C."/>
            <person name="Mcbreen J.C."/>
            <person name="Conrad R.E."/>
            <person name="Kollar L.M."/>
            <person name="Olsson S."/>
            <person name="Huttunen S."/>
            <person name="Landis J.B."/>
            <person name="Wickett N.J."/>
            <person name="Johnson M.G."/>
            <person name="Rensing S.A."/>
            <person name="Grimwood J."/>
            <person name="Schmutz J."/>
            <person name="Mcdaniel S.F."/>
        </authorList>
    </citation>
    <scope>NUCLEOTIDE SEQUENCE</scope>
    <source>
        <strain evidence="2">R40</strain>
    </source>
</reference>
<evidence type="ECO:0000313" key="2">
    <source>
        <dbReference type="EMBL" id="KAG0565048.1"/>
    </source>
</evidence>